<comment type="caution">
    <text evidence="4">The sequence shown here is derived from an EMBL/GenBank/DDBJ whole genome shotgun (WGS) entry which is preliminary data.</text>
</comment>
<feature type="region of interest" description="Disordered" evidence="1">
    <location>
        <begin position="355"/>
        <end position="394"/>
    </location>
</feature>
<evidence type="ECO:0000259" key="3">
    <source>
        <dbReference type="Pfam" id="PF21647"/>
    </source>
</evidence>
<protein>
    <recommendedName>
        <fullName evidence="6">DUF936 family protein</fullName>
    </recommendedName>
</protein>
<organism evidence="4 5">
    <name type="scientific">Striga hermonthica</name>
    <name type="common">Purple witchweed</name>
    <name type="synonym">Buchnera hermonthica</name>
    <dbReference type="NCBI Taxonomy" id="68872"/>
    <lineage>
        <taxon>Eukaryota</taxon>
        <taxon>Viridiplantae</taxon>
        <taxon>Streptophyta</taxon>
        <taxon>Embryophyta</taxon>
        <taxon>Tracheophyta</taxon>
        <taxon>Spermatophyta</taxon>
        <taxon>Magnoliopsida</taxon>
        <taxon>eudicotyledons</taxon>
        <taxon>Gunneridae</taxon>
        <taxon>Pentapetalae</taxon>
        <taxon>asterids</taxon>
        <taxon>lamiids</taxon>
        <taxon>Lamiales</taxon>
        <taxon>Orobanchaceae</taxon>
        <taxon>Buchnereae</taxon>
        <taxon>Striga</taxon>
    </lineage>
</organism>
<name>A0A9N7N1X7_STRHE</name>
<dbReference type="InterPro" id="IPR049172">
    <property type="entry name" value="DUF6857_pln"/>
</dbReference>
<dbReference type="Pfam" id="PF06075">
    <property type="entry name" value="DUF936"/>
    <property type="match status" value="1"/>
</dbReference>
<gene>
    <name evidence="4" type="ORF">SHERM_19905</name>
</gene>
<evidence type="ECO:0000256" key="1">
    <source>
        <dbReference type="SAM" id="MobiDB-lite"/>
    </source>
</evidence>
<accession>A0A9N7N1X7</accession>
<feature type="compositionally biased region" description="Low complexity" evidence="1">
    <location>
        <begin position="355"/>
        <end position="372"/>
    </location>
</feature>
<dbReference type="Pfam" id="PF21647">
    <property type="entry name" value="DUF6857"/>
    <property type="match status" value="2"/>
</dbReference>
<evidence type="ECO:0000259" key="2">
    <source>
        <dbReference type="Pfam" id="PF06075"/>
    </source>
</evidence>
<keyword evidence="5" id="KW-1185">Reference proteome</keyword>
<dbReference type="Proteomes" id="UP001153555">
    <property type="component" value="Unassembled WGS sequence"/>
</dbReference>
<evidence type="ECO:0000313" key="5">
    <source>
        <dbReference type="Proteomes" id="UP001153555"/>
    </source>
</evidence>
<feature type="compositionally biased region" description="Basic and acidic residues" evidence="1">
    <location>
        <begin position="175"/>
        <end position="191"/>
    </location>
</feature>
<proteinExistence type="predicted"/>
<reference evidence="4" key="1">
    <citation type="submission" date="2019-12" db="EMBL/GenBank/DDBJ databases">
        <authorList>
            <person name="Scholes J."/>
        </authorList>
    </citation>
    <scope>NUCLEOTIDE SEQUENCE</scope>
</reference>
<dbReference type="EMBL" id="CACSLK010023397">
    <property type="protein sequence ID" value="CAA0822432.1"/>
    <property type="molecule type" value="Genomic_DNA"/>
</dbReference>
<dbReference type="InterPro" id="IPR048297">
    <property type="entry name" value="DUF936_dom_pln"/>
</dbReference>
<evidence type="ECO:0000313" key="4">
    <source>
        <dbReference type="EMBL" id="CAA0822432.1"/>
    </source>
</evidence>
<dbReference type="PANTHER" id="PTHR31928">
    <property type="entry name" value="EXPRESSED PROTEIN"/>
    <property type="match status" value="1"/>
</dbReference>
<dbReference type="PANTHER" id="PTHR31928:SF2">
    <property type="entry name" value="EXPRESSED PROTEIN"/>
    <property type="match status" value="1"/>
</dbReference>
<dbReference type="InterPro" id="IPR010341">
    <property type="entry name" value="DUF936_pln"/>
</dbReference>
<feature type="domain" description="DUF936" evidence="2">
    <location>
        <begin position="4"/>
        <end position="119"/>
    </location>
</feature>
<dbReference type="OrthoDB" id="773154at2759"/>
<evidence type="ECO:0008006" key="6">
    <source>
        <dbReference type="Google" id="ProtNLM"/>
    </source>
</evidence>
<feature type="domain" description="DUF6857" evidence="3">
    <location>
        <begin position="253"/>
        <end position="348"/>
    </location>
</feature>
<feature type="domain" description="DUF6857" evidence="3">
    <location>
        <begin position="360"/>
        <end position="501"/>
    </location>
</feature>
<sequence length="507" mass="55655">MACLVPGVLIKLLQTINSNHKIRGEHRSILLQVISIVPAITGSELYPDHGFFLKVSDSSHSTYASLSKTDTDLILNNKLGLGQFFYVDRLAAGNPVPVLTGVRPVPGRHPFVGSPKDLMQMLEGPAAGKFVDKLEDLSANRKKIVIKEEKAGVASRYMQGVAVRGQKLEGKEIRDQKENNDNFEGKKEKVGLRVKQINEQPNGQARASSSPEKSDTVSKNSKAEENVAIISSKFVALKTSNKQEHIINFNVPTNKKQCAADIISWSSLPPTLLKPAKGMIRRGNLAALVAAQAQKEANAAANLAKCLSIFSDLHSSASPEIPHLSLSKFFTLQQLIEKSETTTPAHELLQSSQPSLISLQENNKPNKKNGPPLRKTGCKSPKPPSPFDLTPADKLEWSKGDGSKVISQVKEVLKNEAQSWFLSFLEQALENGFRQEKKAKDRLTLEHNSHIALTLSHLKQANEWLDKVKRERGDLVGTVESLKEKVYACLLLHIDSAASALESRKTA</sequence>
<dbReference type="AlphaFoldDB" id="A0A9N7N1X7"/>
<feature type="region of interest" description="Disordered" evidence="1">
    <location>
        <begin position="175"/>
        <end position="222"/>
    </location>
</feature>
<feature type="compositionally biased region" description="Basic and acidic residues" evidence="1">
    <location>
        <begin position="212"/>
        <end position="222"/>
    </location>
</feature>
<feature type="compositionally biased region" description="Polar residues" evidence="1">
    <location>
        <begin position="197"/>
        <end position="211"/>
    </location>
</feature>